<dbReference type="InterPro" id="IPR003165">
    <property type="entry name" value="Piwi"/>
</dbReference>
<dbReference type="Proteomes" id="UP000018888">
    <property type="component" value="Unassembled WGS sequence"/>
</dbReference>
<name>A0A2P4PY61_RHIID</name>
<dbReference type="AlphaFoldDB" id="A0A2P4PY61"/>
<protein>
    <submittedName>
        <fullName evidence="2">Piwi domain-containing protein</fullName>
    </submittedName>
</protein>
<dbReference type="SUPFAM" id="SSF53098">
    <property type="entry name" value="Ribonuclease H-like"/>
    <property type="match status" value="1"/>
</dbReference>
<dbReference type="Gene3D" id="3.30.420.10">
    <property type="entry name" value="Ribonuclease H-like superfamily/Ribonuclease H"/>
    <property type="match status" value="1"/>
</dbReference>
<reference evidence="2 3" key="2">
    <citation type="journal article" date="2018" name="New Phytol.">
        <title>High intraspecific genome diversity in the model arbuscular mycorrhizal symbiont Rhizophagus irregularis.</title>
        <authorList>
            <person name="Chen E.C.H."/>
            <person name="Morin E."/>
            <person name="Beaudet D."/>
            <person name="Noel J."/>
            <person name="Yildirir G."/>
            <person name="Ndikumana S."/>
            <person name="Charron P."/>
            <person name="St-Onge C."/>
            <person name="Giorgi J."/>
            <person name="Kruger M."/>
            <person name="Marton T."/>
            <person name="Ropars J."/>
            <person name="Grigoriev I.V."/>
            <person name="Hainaut M."/>
            <person name="Henrissat B."/>
            <person name="Roux C."/>
            <person name="Martin F."/>
            <person name="Corradi N."/>
        </authorList>
    </citation>
    <scope>NUCLEOTIDE SEQUENCE [LARGE SCALE GENOMIC DNA]</scope>
    <source>
        <strain evidence="2 3">DAOM 197198</strain>
    </source>
</reference>
<comment type="caution">
    <text evidence="2">The sequence shown here is derived from an EMBL/GenBank/DDBJ whole genome shotgun (WGS) entry which is preliminary data.</text>
</comment>
<feature type="domain" description="Piwi" evidence="1">
    <location>
        <begin position="30"/>
        <end position="135"/>
    </location>
</feature>
<dbReference type="PROSITE" id="PS50822">
    <property type="entry name" value="PIWI"/>
    <property type="match status" value="1"/>
</dbReference>
<evidence type="ECO:0000313" key="2">
    <source>
        <dbReference type="EMBL" id="POG70329.1"/>
    </source>
</evidence>
<dbReference type="PANTHER" id="PTHR22891">
    <property type="entry name" value="EUKARYOTIC TRANSLATION INITIATION FACTOR 2C"/>
    <property type="match status" value="1"/>
</dbReference>
<reference evidence="2 3" key="1">
    <citation type="journal article" date="2013" name="Proc. Natl. Acad. Sci. U.S.A.">
        <title>Genome of an arbuscular mycorrhizal fungus provides insight into the oldest plant symbiosis.</title>
        <authorList>
            <person name="Tisserant E."/>
            <person name="Malbreil M."/>
            <person name="Kuo A."/>
            <person name="Kohler A."/>
            <person name="Symeonidi A."/>
            <person name="Balestrini R."/>
            <person name="Charron P."/>
            <person name="Duensing N."/>
            <person name="Frei Dit Frey N."/>
            <person name="Gianinazzi-Pearson V."/>
            <person name="Gilbert L.B."/>
            <person name="Handa Y."/>
            <person name="Herr J.R."/>
            <person name="Hijri M."/>
            <person name="Koul R."/>
            <person name="Kawaguchi M."/>
            <person name="Krajinski F."/>
            <person name="Lammers P.J."/>
            <person name="Masclaux F.G."/>
            <person name="Murat C."/>
            <person name="Morin E."/>
            <person name="Ndikumana S."/>
            <person name="Pagni M."/>
            <person name="Petitpierre D."/>
            <person name="Requena N."/>
            <person name="Rosikiewicz P."/>
            <person name="Riley R."/>
            <person name="Saito K."/>
            <person name="San Clemente H."/>
            <person name="Shapiro H."/>
            <person name="van Tuinen D."/>
            <person name="Becard G."/>
            <person name="Bonfante P."/>
            <person name="Paszkowski U."/>
            <person name="Shachar-Hill Y.Y."/>
            <person name="Tuskan G.A."/>
            <person name="Young P.W."/>
            <person name="Sanders I.R."/>
            <person name="Henrissat B."/>
            <person name="Rensing S.A."/>
            <person name="Grigoriev I.V."/>
            <person name="Corradi N."/>
            <person name="Roux C."/>
            <person name="Martin F."/>
        </authorList>
    </citation>
    <scope>NUCLEOTIDE SEQUENCE [LARGE SCALE GENOMIC DNA]</scope>
    <source>
        <strain evidence="2 3">DAOM 197198</strain>
    </source>
</reference>
<dbReference type="GO" id="GO:0003676">
    <property type="term" value="F:nucleic acid binding"/>
    <property type="evidence" value="ECO:0007669"/>
    <property type="project" value="InterPro"/>
</dbReference>
<dbReference type="Pfam" id="PF02171">
    <property type="entry name" value="Piwi"/>
    <property type="match status" value="1"/>
</dbReference>
<keyword evidence="3" id="KW-1185">Reference proteome</keyword>
<evidence type="ECO:0000259" key="1">
    <source>
        <dbReference type="PROSITE" id="PS50822"/>
    </source>
</evidence>
<dbReference type="InterPro" id="IPR036397">
    <property type="entry name" value="RNaseH_sf"/>
</dbReference>
<dbReference type="Gene3D" id="3.40.50.2300">
    <property type="match status" value="1"/>
</dbReference>
<dbReference type="EMBL" id="AUPC02000122">
    <property type="protein sequence ID" value="POG70329.1"/>
    <property type="molecule type" value="Genomic_DNA"/>
</dbReference>
<dbReference type="VEuPathDB" id="FungiDB:RhiirFUN_022432"/>
<organism evidence="2 3">
    <name type="scientific">Rhizophagus irregularis (strain DAOM 181602 / DAOM 197198 / MUCL 43194)</name>
    <name type="common">Arbuscular mycorrhizal fungus</name>
    <name type="synonym">Glomus intraradices</name>
    <dbReference type="NCBI Taxonomy" id="747089"/>
    <lineage>
        <taxon>Eukaryota</taxon>
        <taxon>Fungi</taxon>
        <taxon>Fungi incertae sedis</taxon>
        <taxon>Mucoromycota</taxon>
        <taxon>Glomeromycotina</taxon>
        <taxon>Glomeromycetes</taxon>
        <taxon>Glomerales</taxon>
        <taxon>Glomeraceae</taxon>
        <taxon>Rhizophagus</taxon>
    </lineage>
</organism>
<accession>A0A2P4PY61</accession>
<proteinExistence type="predicted"/>
<evidence type="ECO:0000313" key="3">
    <source>
        <dbReference type="Proteomes" id="UP000018888"/>
    </source>
</evidence>
<sequence>MYTNPQGKITKALNIACHKSLFNKNYLLHIIICILGSTGPIYGEIKRIGDTQLGVPTQCILLKRLARKIGIDQICSNIFLKVNAKLGGQNVILTNDQIDFVSLEPTVIFGADVFHSGRGDNRPSISAVCVSLDSKATRYGRFSVNKDPQNEIIEDIKGIRSWLQLGNQNPKYSFKKRNSKL</sequence>
<gene>
    <name evidence="2" type="ORF">GLOIN_2v1479276</name>
</gene>
<dbReference type="InterPro" id="IPR012337">
    <property type="entry name" value="RNaseH-like_sf"/>
</dbReference>